<proteinExistence type="predicted"/>
<dbReference type="Pfam" id="PF08521">
    <property type="entry name" value="2CSK_N"/>
    <property type="match status" value="1"/>
</dbReference>
<dbReference type="AlphaFoldDB" id="X1I9T2"/>
<evidence type="ECO:0000259" key="1">
    <source>
        <dbReference type="Pfam" id="PF08521"/>
    </source>
</evidence>
<evidence type="ECO:0000313" key="2">
    <source>
        <dbReference type="EMBL" id="GAH54348.1"/>
    </source>
</evidence>
<reference evidence="2" key="1">
    <citation type="journal article" date="2014" name="Front. Microbiol.">
        <title>High frequency of phylogenetically diverse reductive dehalogenase-homologous genes in deep subseafloor sedimentary metagenomes.</title>
        <authorList>
            <person name="Kawai M."/>
            <person name="Futagami T."/>
            <person name="Toyoda A."/>
            <person name="Takaki Y."/>
            <person name="Nishi S."/>
            <person name="Hori S."/>
            <person name="Arai W."/>
            <person name="Tsubouchi T."/>
            <person name="Morono Y."/>
            <person name="Uchiyama I."/>
            <person name="Ito T."/>
            <person name="Fujiyama A."/>
            <person name="Inagaki F."/>
            <person name="Takami H."/>
        </authorList>
    </citation>
    <scope>NUCLEOTIDE SEQUENCE</scope>
    <source>
        <strain evidence="2">Expedition CK06-06</strain>
    </source>
</reference>
<name>X1I9T2_9ZZZZ</name>
<accession>X1I9T2</accession>
<sequence>DEIYYLVLGTNGEFVAGDAGLPTAAANRDNPSFADAEYRGVPVRVATYRLNNAGNTILISVAETTNKRSGAAHDMLTFIVASDVA</sequence>
<organism evidence="2">
    <name type="scientific">marine sediment metagenome</name>
    <dbReference type="NCBI Taxonomy" id="412755"/>
    <lineage>
        <taxon>unclassified sequences</taxon>
        <taxon>metagenomes</taxon>
        <taxon>ecological metagenomes</taxon>
    </lineage>
</organism>
<gene>
    <name evidence="2" type="ORF">S03H2_26774</name>
</gene>
<feature type="domain" description="Two-component sensor kinase N-terminal" evidence="1">
    <location>
        <begin position="1"/>
        <end position="74"/>
    </location>
</feature>
<dbReference type="EMBL" id="BARU01015686">
    <property type="protein sequence ID" value="GAH54348.1"/>
    <property type="molecule type" value="Genomic_DNA"/>
</dbReference>
<feature type="non-terminal residue" evidence="2">
    <location>
        <position position="1"/>
    </location>
</feature>
<protein>
    <recommendedName>
        <fullName evidence="1">Two-component sensor kinase N-terminal domain-containing protein</fullName>
    </recommendedName>
</protein>
<dbReference type="InterPro" id="IPR013727">
    <property type="entry name" value="2CSK_N"/>
</dbReference>
<feature type="non-terminal residue" evidence="2">
    <location>
        <position position="85"/>
    </location>
</feature>
<comment type="caution">
    <text evidence="2">The sequence shown here is derived from an EMBL/GenBank/DDBJ whole genome shotgun (WGS) entry which is preliminary data.</text>
</comment>